<protein>
    <recommendedName>
        <fullName evidence="7">Thiamine pyrophosphokinase</fullName>
        <ecNumber evidence="7">2.7.6.2</ecNumber>
    </recommendedName>
</protein>
<feature type="domain" description="Thiamin pyrophosphokinase thiamin-binding" evidence="8">
    <location>
        <begin position="166"/>
        <end position="232"/>
    </location>
</feature>
<evidence type="ECO:0000313" key="10">
    <source>
        <dbReference type="Proteomes" id="UP001283361"/>
    </source>
</evidence>
<evidence type="ECO:0000256" key="3">
    <source>
        <dbReference type="ARBA" id="ARBA00022679"/>
    </source>
</evidence>
<comment type="pathway">
    <text evidence="1 7">Cofactor biosynthesis; thiamine diphosphate biosynthesis; thiamine diphosphate from thiamine: step 1/1.</text>
</comment>
<dbReference type="GO" id="GO:0009229">
    <property type="term" value="P:thiamine diphosphate biosynthetic process"/>
    <property type="evidence" value="ECO:0007669"/>
    <property type="project" value="UniProtKB-UniRule"/>
</dbReference>
<dbReference type="AlphaFoldDB" id="A0AAE1ABX0"/>
<evidence type="ECO:0000256" key="5">
    <source>
        <dbReference type="ARBA" id="ARBA00022777"/>
    </source>
</evidence>
<keyword evidence="3 7" id="KW-0808">Transferase</keyword>
<dbReference type="InterPro" id="IPR007373">
    <property type="entry name" value="Thiamin_PyroPKinase_B1-bd"/>
</dbReference>
<evidence type="ECO:0000256" key="1">
    <source>
        <dbReference type="ARBA" id="ARBA00005078"/>
    </source>
</evidence>
<evidence type="ECO:0000256" key="7">
    <source>
        <dbReference type="PIRNR" id="PIRNR031057"/>
    </source>
</evidence>
<accession>A0AAE1ABX0</accession>
<dbReference type="Gene3D" id="3.40.50.10240">
    <property type="entry name" value="Thiamin pyrophosphokinase, catalytic domain"/>
    <property type="match status" value="1"/>
</dbReference>
<comment type="catalytic activity">
    <reaction evidence="7">
        <text>thiamine + ATP = thiamine diphosphate + AMP + H(+)</text>
        <dbReference type="Rhea" id="RHEA:11576"/>
        <dbReference type="ChEBI" id="CHEBI:15378"/>
        <dbReference type="ChEBI" id="CHEBI:18385"/>
        <dbReference type="ChEBI" id="CHEBI:30616"/>
        <dbReference type="ChEBI" id="CHEBI:58937"/>
        <dbReference type="ChEBI" id="CHEBI:456215"/>
    </reaction>
</comment>
<dbReference type="InterPro" id="IPR036371">
    <property type="entry name" value="TPK_B1-bd_sf"/>
</dbReference>
<organism evidence="9 10">
    <name type="scientific">Elysia crispata</name>
    <name type="common">lettuce slug</name>
    <dbReference type="NCBI Taxonomy" id="231223"/>
    <lineage>
        <taxon>Eukaryota</taxon>
        <taxon>Metazoa</taxon>
        <taxon>Spiralia</taxon>
        <taxon>Lophotrochozoa</taxon>
        <taxon>Mollusca</taxon>
        <taxon>Gastropoda</taxon>
        <taxon>Heterobranchia</taxon>
        <taxon>Euthyneura</taxon>
        <taxon>Panpulmonata</taxon>
        <taxon>Sacoglossa</taxon>
        <taxon>Placobranchoidea</taxon>
        <taxon>Plakobranchidae</taxon>
        <taxon>Elysia</taxon>
    </lineage>
</organism>
<dbReference type="GO" id="GO:0005524">
    <property type="term" value="F:ATP binding"/>
    <property type="evidence" value="ECO:0007669"/>
    <property type="project" value="UniProtKB-UniRule"/>
</dbReference>
<dbReference type="Proteomes" id="UP001283361">
    <property type="component" value="Unassembled WGS sequence"/>
</dbReference>
<dbReference type="SUPFAM" id="SSF63999">
    <property type="entry name" value="Thiamin pyrophosphokinase, catalytic domain"/>
    <property type="match status" value="1"/>
</dbReference>
<dbReference type="FunFam" id="2.60.120.320:FF:000001">
    <property type="entry name" value="Thiamine pyrophosphokinase"/>
    <property type="match status" value="1"/>
</dbReference>
<dbReference type="Pfam" id="PF04265">
    <property type="entry name" value="TPK_B1_binding"/>
    <property type="match status" value="1"/>
</dbReference>
<evidence type="ECO:0000256" key="6">
    <source>
        <dbReference type="ARBA" id="ARBA00022840"/>
    </source>
</evidence>
<evidence type="ECO:0000256" key="4">
    <source>
        <dbReference type="ARBA" id="ARBA00022741"/>
    </source>
</evidence>
<name>A0AAE1ABX0_9GAST</name>
<dbReference type="InterPro" id="IPR007371">
    <property type="entry name" value="TPK_catalytic"/>
</dbReference>
<comment type="similarity">
    <text evidence="2 7">Belongs to the thiamine pyrophosphokinase family.</text>
</comment>
<dbReference type="InterPro" id="IPR016966">
    <property type="entry name" value="Thiamin_pyrophosphokinase_euk"/>
</dbReference>
<evidence type="ECO:0000313" key="9">
    <source>
        <dbReference type="EMBL" id="KAK3785049.1"/>
    </source>
</evidence>
<dbReference type="Pfam" id="PF04263">
    <property type="entry name" value="TPK_catalytic"/>
    <property type="match status" value="1"/>
</dbReference>
<keyword evidence="10" id="KW-1185">Reference proteome</keyword>
<proteinExistence type="inferred from homology"/>
<dbReference type="SUPFAM" id="SSF63862">
    <property type="entry name" value="Thiamin pyrophosphokinase, substrate-binding domain"/>
    <property type="match status" value="1"/>
</dbReference>
<dbReference type="GO" id="GO:0030975">
    <property type="term" value="F:thiamine binding"/>
    <property type="evidence" value="ECO:0007669"/>
    <property type="project" value="UniProtKB-UniRule"/>
</dbReference>
<gene>
    <name evidence="9" type="ORF">RRG08_038001</name>
</gene>
<dbReference type="GO" id="GO:0004788">
    <property type="term" value="F:thiamine diphosphokinase activity"/>
    <property type="evidence" value="ECO:0007669"/>
    <property type="project" value="UniProtKB-UniRule"/>
</dbReference>
<dbReference type="PANTHER" id="PTHR13622:SF8">
    <property type="entry name" value="THIAMIN PYROPHOSPHOKINASE 1"/>
    <property type="match status" value="1"/>
</dbReference>
<dbReference type="CDD" id="cd07995">
    <property type="entry name" value="TPK"/>
    <property type="match status" value="1"/>
</dbReference>
<keyword evidence="6 7" id="KW-0067">ATP-binding</keyword>
<comment type="caution">
    <text evidence="9">The sequence shown here is derived from an EMBL/GenBank/DDBJ whole genome shotgun (WGS) entry which is preliminary data.</text>
</comment>
<evidence type="ECO:0000259" key="8">
    <source>
        <dbReference type="SMART" id="SM00983"/>
    </source>
</evidence>
<sequence>MTILRPLAFLLPESGTKIALIILNRPLDIALTTKLWTKSMLTAATDGAVNQLCKIFSDNKDDFLPDIISGDFDSADPGILEYYKNKNVEIVPTPDQDETDFTKCLRIVCQRLDPVKVFSIVALGGFGGRLDHSLANISSLYTAKEMSSLPVMLVSSSSVACLLEKGKHTLYCDTGLEGDWCGLIPIGCPADHVTTTGLKYNLTDQRMAFGELISTSNSIVDAKVTVDTDQPLLWTVGYKSSL</sequence>
<dbReference type="InterPro" id="IPR006282">
    <property type="entry name" value="Thi_PPkinase"/>
</dbReference>
<dbReference type="FunFam" id="3.40.50.10240:FF:000006">
    <property type="entry name" value="Thiamin pyrophosphokinase 1"/>
    <property type="match status" value="1"/>
</dbReference>
<dbReference type="GO" id="GO:0006772">
    <property type="term" value="P:thiamine metabolic process"/>
    <property type="evidence" value="ECO:0007669"/>
    <property type="project" value="InterPro"/>
</dbReference>
<keyword evidence="5 7" id="KW-0418">Kinase</keyword>
<reference evidence="9" key="1">
    <citation type="journal article" date="2023" name="G3 (Bethesda)">
        <title>A reference genome for the long-term kleptoplast-retaining sea slug Elysia crispata morphotype clarki.</title>
        <authorList>
            <person name="Eastman K.E."/>
            <person name="Pendleton A.L."/>
            <person name="Shaikh M.A."/>
            <person name="Suttiyut T."/>
            <person name="Ogas R."/>
            <person name="Tomko P."/>
            <person name="Gavelis G."/>
            <person name="Widhalm J.R."/>
            <person name="Wisecaver J.H."/>
        </authorList>
    </citation>
    <scope>NUCLEOTIDE SEQUENCE</scope>
    <source>
        <strain evidence="9">ECLA1</strain>
    </source>
</reference>
<dbReference type="PANTHER" id="PTHR13622">
    <property type="entry name" value="THIAMIN PYROPHOSPHOKINASE"/>
    <property type="match status" value="1"/>
</dbReference>
<dbReference type="InterPro" id="IPR036759">
    <property type="entry name" value="TPK_catalytic_sf"/>
</dbReference>
<dbReference type="Gene3D" id="2.60.120.320">
    <property type="entry name" value="Thiamin pyrophosphokinase, thiamin-binding domain"/>
    <property type="match status" value="1"/>
</dbReference>
<dbReference type="EC" id="2.7.6.2" evidence="7"/>
<keyword evidence="4 7" id="KW-0547">Nucleotide-binding</keyword>
<dbReference type="PIRSF" id="PIRSF031057">
    <property type="entry name" value="Thiamin_pyrophosphokinase"/>
    <property type="match status" value="1"/>
</dbReference>
<dbReference type="SMART" id="SM00983">
    <property type="entry name" value="TPK_B1_binding"/>
    <property type="match status" value="1"/>
</dbReference>
<dbReference type="EMBL" id="JAWDGP010002177">
    <property type="protein sequence ID" value="KAK3785049.1"/>
    <property type="molecule type" value="Genomic_DNA"/>
</dbReference>
<dbReference type="NCBIfam" id="TIGR01378">
    <property type="entry name" value="thi_PPkinase"/>
    <property type="match status" value="1"/>
</dbReference>
<evidence type="ECO:0000256" key="2">
    <source>
        <dbReference type="ARBA" id="ARBA00006785"/>
    </source>
</evidence>
<dbReference type="GO" id="GO:0016301">
    <property type="term" value="F:kinase activity"/>
    <property type="evidence" value="ECO:0007669"/>
    <property type="project" value="UniProtKB-UniRule"/>
</dbReference>